<sequence>MLVNRMKITQISSVVFACSLLLQTIACSSPEEVAQDHLQKGKELFEKGELDKALLELKTSSQSSDKFGETYYYMALLDEKSNNFKSMRQNLIRALEIEPGLTSAKIKLGKLDILFGDLEKALEQAESALASDSNNIDAELIKASVYIRQSKKDQAAEIVNKVLKDSSDNIEALSIQAALYAEKNEIDQALGLINKALEKDPKNLPLRLFKIKLDAGLNNIDSVIKGYQELIQLYPDVNNFKLSLASIYSMTDRLGEAESLLREIVEKSSDKVDPKIALIEFLNARAKDRVVSEYESMLSSHQQQGKLLLELSKWMVASGYTEVAKKGLQQVVNLEKNNEAGLAAQVILAEIALINKQYDVVDSALRDIFSINPELIEASLLKGRLLLMQNKTDDAIEFLNKLVWNKGNPDDVYSLLGQAYLIKQDRKQAEKSFKQALEANPANLIAFSQVYGTYLQAGQKETARQYLEKALSIKQNDVLLLTNKAELDILEKKWDGAQDAVQRLALFAREKSTPIYLQANILQGKGKYAEAIDLYDKVIQQFPNHLNSLINLARSYEALKQRDRATAYLEKHHANYPDELNGVGVLSDIYMANNDFVKTKKLLTDQILRAPKAGSLYLALAKVEVIMSKKIESAKNVYLEGLEVNKGDPQLSMALAGLYEQLNDKQNAIKVYKDLLDKNPGINLAVNNLASLLVESSDLVEVKKGLELARVFKDSDNPYFQDTYAWGLIKTGSNSEGLKLLQELILKEPKLPEFRYHLGVAYINAGNKATAIGEFKQAIILSEKQKRNFSGKDEVKKILQEIENSAGN</sequence>
<dbReference type="SMART" id="SM00028">
    <property type="entry name" value="TPR"/>
    <property type="match status" value="12"/>
</dbReference>
<dbReference type="EMBL" id="SMCN01000020">
    <property type="protein sequence ID" value="TCV79234.1"/>
    <property type="molecule type" value="Genomic_DNA"/>
</dbReference>
<organism evidence="5 6">
    <name type="scientific">Methylomonas methanica</name>
    <dbReference type="NCBI Taxonomy" id="421"/>
    <lineage>
        <taxon>Bacteria</taxon>
        <taxon>Pseudomonadati</taxon>
        <taxon>Pseudomonadota</taxon>
        <taxon>Gammaproteobacteria</taxon>
        <taxon>Methylococcales</taxon>
        <taxon>Methylococcaceae</taxon>
        <taxon>Methylomonas</taxon>
    </lineage>
</organism>
<keyword evidence="1" id="KW-0677">Repeat</keyword>
<dbReference type="PROSITE" id="PS50005">
    <property type="entry name" value="TPR"/>
    <property type="match status" value="4"/>
</dbReference>
<feature type="repeat" description="TPR" evidence="3">
    <location>
        <begin position="170"/>
        <end position="203"/>
    </location>
</feature>
<dbReference type="Pfam" id="PF13424">
    <property type="entry name" value="TPR_12"/>
    <property type="match status" value="1"/>
</dbReference>
<comment type="caution">
    <text evidence="5">The sequence shown here is derived from an EMBL/GenBank/DDBJ whole genome shotgun (WGS) entry which is preliminary data.</text>
</comment>
<keyword evidence="6" id="KW-1185">Reference proteome</keyword>
<name>A0ABY2CID6_METMH</name>
<evidence type="ECO:0000256" key="3">
    <source>
        <dbReference type="PROSITE-ProRule" id="PRU00339"/>
    </source>
</evidence>
<keyword evidence="4" id="KW-0732">Signal</keyword>
<feature type="signal peptide" evidence="4">
    <location>
        <begin position="1"/>
        <end position="28"/>
    </location>
</feature>
<dbReference type="InterPro" id="IPR019734">
    <property type="entry name" value="TPR_rpt"/>
</dbReference>
<evidence type="ECO:0000256" key="4">
    <source>
        <dbReference type="SAM" id="SignalP"/>
    </source>
</evidence>
<evidence type="ECO:0000256" key="1">
    <source>
        <dbReference type="ARBA" id="ARBA00022737"/>
    </source>
</evidence>
<reference evidence="5 6" key="1">
    <citation type="submission" date="2019-03" db="EMBL/GenBank/DDBJ databases">
        <title>Systems level insights into methane cycling in arid and semi-arid ecosystems.</title>
        <authorList>
            <person name="Kalyuzhnaya M."/>
        </authorList>
    </citation>
    <scope>NUCLEOTIDE SEQUENCE [LARGE SCALE GENOMIC DNA]</scope>
    <source>
        <strain evidence="5 6">S-1</strain>
    </source>
</reference>
<gene>
    <name evidence="5" type="ORF">EDE11_12027</name>
</gene>
<feature type="repeat" description="TPR" evidence="3">
    <location>
        <begin position="752"/>
        <end position="785"/>
    </location>
</feature>
<evidence type="ECO:0000313" key="5">
    <source>
        <dbReference type="EMBL" id="TCV79234.1"/>
    </source>
</evidence>
<dbReference type="Pfam" id="PF13181">
    <property type="entry name" value="TPR_8"/>
    <property type="match status" value="2"/>
</dbReference>
<dbReference type="Proteomes" id="UP000295649">
    <property type="component" value="Unassembled WGS sequence"/>
</dbReference>
<evidence type="ECO:0000256" key="2">
    <source>
        <dbReference type="ARBA" id="ARBA00022803"/>
    </source>
</evidence>
<accession>A0ABY2CID6</accession>
<feature type="repeat" description="TPR" evidence="3">
    <location>
        <begin position="410"/>
        <end position="443"/>
    </location>
</feature>
<dbReference type="PROSITE" id="PS51257">
    <property type="entry name" value="PROKAR_LIPOPROTEIN"/>
    <property type="match status" value="1"/>
</dbReference>
<dbReference type="Pfam" id="PF14559">
    <property type="entry name" value="TPR_19"/>
    <property type="match status" value="1"/>
</dbReference>
<feature type="repeat" description="TPR" evidence="3">
    <location>
        <begin position="512"/>
        <end position="545"/>
    </location>
</feature>
<feature type="chain" id="PRO_5047507844" evidence="4">
    <location>
        <begin position="29"/>
        <end position="808"/>
    </location>
</feature>
<dbReference type="Gene3D" id="1.25.40.10">
    <property type="entry name" value="Tetratricopeptide repeat domain"/>
    <property type="match status" value="4"/>
</dbReference>
<keyword evidence="2 3" id="KW-0802">TPR repeat</keyword>
<dbReference type="InterPro" id="IPR051012">
    <property type="entry name" value="CellSynth/LPSAsmb/PSIAsmb"/>
</dbReference>
<protein>
    <submittedName>
        <fullName evidence="5">Flp pilus assembly protein TadD</fullName>
    </submittedName>
</protein>
<dbReference type="PANTHER" id="PTHR45586:SF1">
    <property type="entry name" value="LIPOPOLYSACCHARIDE ASSEMBLY PROTEIN B"/>
    <property type="match status" value="1"/>
</dbReference>
<evidence type="ECO:0000313" key="6">
    <source>
        <dbReference type="Proteomes" id="UP000295649"/>
    </source>
</evidence>
<proteinExistence type="predicted"/>
<dbReference type="SUPFAM" id="SSF48452">
    <property type="entry name" value="TPR-like"/>
    <property type="match status" value="3"/>
</dbReference>
<dbReference type="InterPro" id="IPR011990">
    <property type="entry name" value="TPR-like_helical_dom_sf"/>
</dbReference>
<dbReference type="Pfam" id="PF13176">
    <property type="entry name" value="TPR_7"/>
    <property type="match status" value="1"/>
</dbReference>
<dbReference type="Pfam" id="PF13432">
    <property type="entry name" value="TPR_16"/>
    <property type="match status" value="1"/>
</dbReference>
<dbReference type="PANTHER" id="PTHR45586">
    <property type="entry name" value="TPR REPEAT-CONTAINING PROTEIN PA4667"/>
    <property type="match status" value="1"/>
</dbReference>